<keyword evidence="2" id="KW-1185">Reference proteome</keyword>
<dbReference type="Proteomes" id="UP000708208">
    <property type="component" value="Unassembled WGS sequence"/>
</dbReference>
<feature type="non-terminal residue" evidence="1">
    <location>
        <position position="1"/>
    </location>
</feature>
<organism evidence="1 2">
    <name type="scientific">Allacma fusca</name>
    <dbReference type="NCBI Taxonomy" id="39272"/>
    <lineage>
        <taxon>Eukaryota</taxon>
        <taxon>Metazoa</taxon>
        <taxon>Ecdysozoa</taxon>
        <taxon>Arthropoda</taxon>
        <taxon>Hexapoda</taxon>
        <taxon>Collembola</taxon>
        <taxon>Symphypleona</taxon>
        <taxon>Sminthuridae</taxon>
        <taxon>Allacma</taxon>
    </lineage>
</organism>
<accession>A0A8J2L541</accession>
<comment type="caution">
    <text evidence="1">The sequence shown here is derived from an EMBL/GenBank/DDBJ whole genome shotgun (WGS) entry which is preliminary data.</text>
</comment>
<gene>
    <name evidence="1" type="ORF">AFUS01_LOCUS35344</name>
</gene>
<evidence type="ECO:0000313" key="1">
    <source>
        <dbReference type="EMBL" id="CAG7825220.1"/>
    </source>
</evidence>
<sequence length="47" mass="5542">NIVMLYYSVRNNPMARINSCLQSSVRVKCPRIRFETRDSGRKDYCNS</sequence>
<name>A0A8J2L541_9HEXA</name>
<evidence type="ECO:0000313" key="2">
    <source>
        <dbReference type="Proteomes" id="UP000708208"/>
    </source>
</evidence>
<protein>
    <submittedName>
        <fullName evidence="1">Uncharacterized protein</fullName>
    </submittedName>
</protein>
<dbReference type="EMBL" id="CAJVCH010535471">
    <property type="protein sequence ID" value="CAG7825220.1"/>
    <property type="molecule type" value="Genomic_DNA"/>
</dbReference>
<proteinExistence type="predicted"/>
<dbReference type="AlphaFoldDB" id="A0A8J2L541"/>
<reference evidence="1" key="1">
    <citation type="submission" date="2021-06" db="EMBL/GenBank/DDBJ databases">
        <authorList>
            <person name="Hodson N. C."/>
            <person name="Mongue J. A."/>
            <person name="Jaron S. K."/>
        </authorList>
    </citation>
    <scope>NUCLEOTIDE SEQUENCE</scope>
</reference>